<evidence type="ECO:0000256" key="1">
    <source>
        <dbReference type="ARBA" id="ARBA00022734"/>
    </source>
</evidence>
<dbReference type="PANTHER" id="PTHR47293">
    <property type="entry name" value="JACALIN-RELATED LECTIN 3"/>
    <property type="match status" value="1"/>
</dbReference>
<dbReference type="Gene3D" id="2.100.10.30">
    <property type="entry name" value="Jacalin-like lectin domain"/>
    <property type="match status" value="1"/>
</dbReference>
<dbReference type="PANTHER" id="PTHR47293:SF15">
    <property type="entry name" value="JACALIN-RELATED LECTIN 19"/>
    <property type="match status" value="1"/>
</dbReference>
<evidence type="ECO:0000313" key="3">
    <source>
        <dbReference type="EMBL" id="ONK68732.1"/>
    </source>
</evidence>
<protein>
    <recommendedName>
        <fullName evidence="2">Jacalin-type lectin domain-containing protein</fullName>
    </recommendedName>
</protein>
<evidence type="ECO:0000313" key="4">
    <source>
        <dbReference type="Proteomes" id="UP000243459"/>
    </source>
</evidence>
<evidence type="ECO:0000259" key="2">
    <source>
        <dbReference type="PROSITE" id="PS51752"/>
    </source>
</evidence>
<dbReference type="InterPro" id="IPR001229">
    <property type="entry name" value="Jacalin-like_lectin_dom"/>
</dbReference>
<dbReference type="Proteomes" id="UP000243459">
    <property type="component" value="Chromosome 5"/>
</dbReference>
<organism evidence="3 4">
    <name type="scientific">Asparagus officinalis</name>
    <name type="common">Garden asparagus</name>
    <dbReference type="NCBI Taxonomy" id="4686"/>
    <lineage>
        <taxon>Eukaryota</taxon>
        <taxon>Viridiplantae</taxon>
        <taxon>Streptophyta</taxon>
        <taxon>Embryophyta</taxon>
        <taxon>Tracheophyta</taxon>
        <taxon>Spermatophyta</taxon>
        <taxon>Magnoliopsida</taxon>
        <taxon>Liliopsida</taxon>
        <taxon>Asparagales</taxon>
        <taxon>Asparagaceae</taxon>
        <taxon>Asparagoideae</taxon>
        <taxon>Asparagus</taxon>
    </lineage>
</organism>
<dbReference type="GO" id="GO:0030246">
    <property type="term" value="F:carbohydrate binding"/>
    <property type="evidence" value="ECO:0007669"/>
    <property type="project" value="UniProtKB-KW"/>
</dbReference>
<dbReference type="InterPro" id="IPR036404">
    <property type="entry name" value="Jacalin-like_lectin_dom_sf"/>
</dbReference>
<keyword evidence="1" id="KW-0430">Lectin</keyword>
<proteinExistence type="predicted"/>
<dbReference type="Gramene" id="ONK68732">
    <property type="protein sequence ID" value="ONK68732"/>
    <property type="gene ID" value="A4U43_C05F15350"/>
</dbReference>
<sequence length="129" mass="14432">MSRKHGGAEDNFTMINFSEPLTCVSGHYGPFCFDNEAAIFNREDEDEYLLRVINSLKFSTARNTYGPFGTERGTPFSFQTVTEITGFHGIRPSSVNVGHLHAIGVYVRCPATQYIDDPATQVVVKYEKT</sequence>
<dbReference type="AlphaFoldDB" id="A0A5P1ERT5"/>
<reference evidence="4" key="1">
    <citation type="journal article" date="2017" name="Nat. Commun.">
        <title>The asparagus genome sheds light on the origin and evolution of a young Y chromosome.</title>
        <authorList>
            <person name="Harkess A."/>
            <person name="Zhou J."/>
            <person name="Xu C."/>
            <person name="Bowers J.E."/>
            <person name="Van der Hulst R."/>
            <person name="Ayyampalayam S."/>
            <person name="Mercati F."/>
            <person name="Riccardi P."/>
            <person name="McKain M.R."/>
            <person name="Kakrana A."/>
            <person name="Tang H."/>
            <person name="Ray J."/>
            <person name="Groenendijk J."/>
            <person name="Arikit S."/>
            <person name="Mathioni S.M."/>
            <person name="Nakano M."/>
            <person name="Shan H."/>
            <person name="Telgmann-Rauber A."/>
            <person name="Kanno A."/>
            <person name="Yue Z."/>
            <person name="Chen H."/>
            <person name="Li W."/>
            <person name="Chen Y."/>
            <person name="Xu X."/>
            <person name="Zhang Y."/>
            <person name="Luo S."/>
            <person name="Chen H."/>
            <person name="Gao J."/>
            <person name="Mao Z."/>
            <person name="Pires J.C."/>
            <person name="Luo M."/>
            <person name="Kudrna D."/>
            <person name="Wing R.A."/>
            <person name="Meyers B.C."/>
            <person name="Yi K."/>
            <person name="Kong H."/>
            <person name="Lavrijsen P."/>
            <person name="Sunseri F."/>
            <person name="Falavigna A."/>
            <person name="Ye Y."/>
            <person name="Leebens-Mack J.H."/>
            <person name="Chen G."/>
        </authorList>
    </citation>
    <scope>NUCLEOTIDE SEQUENCE [LARGE SCALE GENOMIC DNA]</scope>
    <source>
        <strain evidence="4">cv. DH0086</strain>
    </source>
</reference>
<feature type="domain" description="Jacalin-type lectin" evidence="2">
    <location>
        <begin position="1"/>
        <end position="109"/>
    </location>
</feature>
<gene>
    <name evidence="3" type="ORF">A4U43_C05F15350</name>
</gene>
<name>A0A5P1ERT5_ASPOF</name>
<keyword evidence="4" id="KW-1185">Reference proteome</keyword>
<dbReference type="SUPFAM" id="SSF51101">
    <property type="entry name" value="Mannose-binding lectins"/>
    <property type="match status" value="1"/>
</dbReference>
<dbReference type="Pfam" id="PF01419">
    <property type="entry name" value="Jacalin"/>
    <property type="match status" value="1"/>
</dbReference>
<accession>A0A5P1ERT5</accession>
<dbReference type="EMBL" id="CM007385">
    <property type="protein sequence ID" value="ONK68732.1"/>
    <property type="molecule type" value="Genomic_DNA"/>
</dbReference>
<dbReference type="PROSITE" id="PS51752">
    <property type="entry name" value="JACALIN_LECTIN"/>
    <property type="match status" value="1"/>
</dbReference>